<protein>
    <submittedName>
        <fullName evidence="2">Nucleotide modification associated domain 1</fullName>
    </submittedName>
</protein>
<evidence type="ECO:0000313" key="2">
    <source>
        <dbReference type="EMBL" id="DAD84101.1"/>
    </source>
</evidence>
<organism evidence="2">
    <name type="scientific">Podoviridae sp. ctoqT5</name>
    <dbReference type="NCBI Taxonomy" id="2826577"/>
    <lineage>
        <taxon>Viruses</taxon>
        <taxon>Duplodnaviria</taxon>
        <taxon>Heunggongvirae</taxon>
        <taxon>Uroviricota</taxon>
        <taxon>Caudoviricetes</taxon>
    </lineage>
</organism>
<proteinExistence type="predicted"/>
<dbReference type="Pfam" id="PF07659">
    <property type="entry name" value="DUF1599"/>
    <property type="match status" value="1"/>
</dbReference>
<reference evidence="2" key="1">
    <citation type="journal article" date="2021" name="Proc. Natl. Acad. Sci. U.S.A.">
        <title>A Catalog of Tens of Thousands of Viruses from Human Metagenomes Reveals Hidden Associations with Chronic Diseases.</title>
        <authorList>
            <person name="Tisza M.J."/>
            <person name="Buck C.B."/>
        </authorList>
    </citation>
    <scope>NUCLEOTIDE SEQUENCE</scope>
    <source>
        <strain evidence="2">CtoqT5</strain>
    </source>
</reference>
<dbReference type="InterPro" id="IPR011630">
    <property type="entry name" value="DUF1599"/>
</dbReference>
<accession>A0A8S5MP05</accession>
<sequence>MRSKENSPKRAETVKEFNDSVTAIGESMIDEMLRGSRNAWVCEDQKERENDAKECIHWTICKELFETYKAKNADYGDSFAQVREKYPNAILIRLNDKLNRLESLMNGAEQHVSDESVEDTLLDLANYCIMESDFYEKSMERKERFHIRMRKERNKDGFY</sequence>
<name>A0A8S5MP05_9CAUD</name>
<dbReference type="EMBL" id="BK014952">
    <property type="protein sequence ID" value="DAD84101.1"/>
    <property type="molecule type" value="Genomic_DNA"/>
</dbReference>
<evidence type="ECO:0000259" key="1">
    <source>
        <dbReference type="Pfam" id="PF07659"/>
    </source>
</evidence>
<feature type="domain" description="Nucleotide modification associated" evidence="1">
    <location>
        <begin position="71"/>
        <end position="130"/>
    </location>
</feature>